<reference evidence="2" key="1">
    <citation type="journal article" date="2014" name="PLoS Genet.">
        <title>Signature Gene Expression Reveals Novel Clues to the Molecular Mechanisms of Dimorphic Transition in Penicillium marneffei.</title>
        <authorList>
            <person name="Yang E."/>
            <person name="Wang G."/>
            <person name="Cai J."/>
            <person name="Woo P.C."/>
            <person name="Lau S.K."/>
            <person name="Yuen K.-Y."/>
            <person name="Chow W.-N."/>
            <person name="Lin X."/>
        </authorList>
    </citation>
    <scope>NUCLEOTIDE SEQUENCE [LARGE SCALE GENOMIC DNA]</scope>
    <source>
        <strain evidence="2">PM1</strain>
    </source>
</reference>
<dbReference type="eggNOG" id="ENOG502T0QC">
    <property type="taxonomic scope" value="Eukaryota"/>
</dbReference>
<gene>
    <name evidence="2" type="ORF">GQ26_0081300</name>
</gene>
<feature type="signal peptide" evidence="1">
    <location>
        <begin position="1"/>
        <end position="17"/>
    </location>
</feature>
<proteinExistence type="predicted"/>
<feature type="chain" id="PRO_5001888178" evidence="1">
    <location>
        <begin position="18"/>
        <end position="433"/>
    </location>
</feature>
<name>A0A093VCP0_TALMA</name>
<dbReference type="EMBL" id="JPOX01000008">
    <property type="protein sequence ID" value="KFX49930.1"/>
    <property type="molecule type" value="Genomic_DNA"/>
</dbReference>
<keyword evidence="1" id="KW-0732">Signal</keyword>
<dbReference type="HOGENOM" id="CLU_617029_0_0_1"/>
<accession>A0A093VCP0</accession>
<comment type="caution">
    <text evidence="2">The sequence shown here is derived from an EMBL/GenBank/DDBJ whole genome shotgun (WGS) entry which is preliminary data.</text>
</comment>
<evidence type="ECO:0000256" key="1">
    <source>
        <dbReference type="SAM" id="SignalP"/>
    </source>
</evidence>
<protein>
    <submittedName>
        <fullName evidence="2">Uncharacterized protein</fullName>
    </submittedName>
</protein>
<organism evidence="2">
    <name type="scientific">Talaromyces marneffei PM1</name>
    <dbReference type="NCBI Taxonomy" id="1077442"/>
    <lineage>
        <taxon>Eukaryota</taxon>
        <taxon>Fungi</taxon>
        <taxon>Dikarya</taxon>
        <taxon>Ascomycota</taxon>
        <taxon>Pezizomycotina</taxon>
        <taxon>Eurotiomycetes</taxon>
        <taxon>Eurotiomycetidae</taxon>
        <taxon>Eurotiales</taxon>
        <taxon>Trichocomaceae</taxon>
        <taxon>Talaromyces</taxon>
        <taxon>Talaromyces sect. Talaromyces</taxon>
    </lineage>
</organism>
<evidence type="ECO:0000313" key="2">
    <source>
        <dbReference type="EMBL" id="KFX49930.1"/>
    </source>
</evidence>
<dbReference type="AlphaFoldDB" id="A0A093VCP0"/>
<sequence length="433" mass="43740">MRFAAVAITALATSAFALPSAPVPAVLHHERGLISDVVNLLKPADLLSGLCAEGAAAFVGASLGLKADLINVDAKAKLGIWLDGADLDLDLSVKTSLKSWCSDASVELDVDVIAKIALFTPCAVGIAAEGGLVVDINGISSVGAAVGVILEASLQVELLAFLQANIHLDTGVNVALHICANGGLVTALTADVKAVITAWLASSECGLPIDLKVAIGLWLEAEVGVGAVAIGAVSTAASISGSVGVSIDAAVDVAGILSVTYIGALEAWIAAQLNLDADIKVILELCASAEAAVALEIEAVEKLTVWLLSTGCSLTVELKAAVLLWLHARVAEVESVSVLAAADIATLTTWIASDIAADLSAVVKGVIGVAIAGEAVVDVAVEAVAELIGVLTGCVTGVEISVDIQIILGKWISGETCGCHSNDKRGLVRPIRV</sequence>